<dbReference type="Pfam" id="PF08424">
    <property type="entry name" value="NRDE-2"/>
    <property type="match status" value="1"/>
</dbReference>
<dbReference type="Gene3D" id="1.25.40.10">
    <property type="entry name" value="Tetratricopeptide repeat domain"/>
    <property type="match status" value="1"/>
</dbReference>
<evidence type="ECO:0000313" key="5">
    <source>
        <dbReference type="EMBL" id="KAK2608795.1"/>
    </source>
</evidence>
<organism evidence="5 6">
    <name type="scientific">Conoideocrella luteorostrata</name>
    <dbReference type="NCBI Taxonomy" id="1105319"/>
    <lineage>
        <taxon>Eukaryota</taxon>
        <taxon>Fungi</taxon>
        <taxon>Dikarya</taxon>
        <taxon>Ascomycota</taxon>
        <taxon>Pezizomycotina</taxon>
        <taxon>Sordariomycetes</taxon>
        <taxon>Hypocreomycetidae</taxon>
        <taxon>Hypocreales</taxon>
        <taxon>Clavicipitaceae</taxon>
        <taxon>Conoideocrella</taxon>
    </lineage>
</organism>
<dbReference type="Proteomes" id="UP001251528">
    <property type="component" value="Unassembled WGS sequence"/>
</dbReference>
<dbReference type="GO" id="GO:0071013">
    <property type="term" value="C:catalytic step 2 spliceosome"/>
    <property type="evidence" value="ECO:0007669"/>
    <property type="project" value="TreeGrafter"/>
</dbReference>
<evidence type="ECO:0000313" key="6">
    <source>
        <dbReference type="Proteomes" id="UP001251528"/>
    </source>
</evidence>
<sequence length="1082" mass="123365">MADSDNETSFQPAVPKFSSFKAKETSGRTESQGSIARKQERRHSKEAHPSEKRHRSHRHRHDYDDDRQELSQSRRRHEHSSRSRSRKSPELQQQPKSLPERASSSSLFTIDTRGDCLISKYGSIDRAQIPAYYRYGGGRVLGTTGKLVIHRDGARDQFSLRFPGEGLGLSLRDGLRSKSLRFSKESIRLRARARATDADAQDDEDGFLPVGRSRKRKRSQGQSESSDDEGPSYRSIEGKAKTKAFDGESDESSSDEEAVDLQEDNPLKWKSIQLNRRVKEHPGDIDAWLELVNHQDDLQRAGESVDEQNSADAAHSFSEIKVSMLELALDNSSAPEDKLEVLVRLMREGMKIWPAKTAAKKWSELAGEEASNFELWRAHVDFSMTSITIFQYEDIKRMLLERLHRVLARSNSQKMESDYSELLYVFLRAMRFLHDSGYKELAVAAWQAILEINFFRPTLSRNEDIMGSFRDFWESEVPRLGDAEAQGWKQYVETSGQVDAPEPRADSAVQGISTGDAYKAWGHSERCRAEEAKMPARTMDDGTDDDPFRVVMFSDIEPWLFCIPEPEMSGSVGLQLIDAFLIFCGLPPVSRASRWTMLAFRDQFTFRSAPIKTYIKASPLPLNDVGDIQRKPPKFEGSNADMAMSPNLLFSGNSWFQYIGLDFDSLPVDATWAVETVRQLVHLADVKSLALYYLGFSYQKDSTMVKKSAKALLKTYADFAELYNAYALAEFANGHHEIAMKVIASTVESPSLTSGAMGFQLFKSWSWMELINGHKTMATARLCSAVDDSLRQWVPDIEPISPTVVLKARQTVESHIHQSLYDGKANDAGIFVECLALLSYLTDVECVEPTSVAQGNITAAMIIFEKMSAEFKSRGYGEASSHERFLQFGAQLLYFNANMGPFRKTYLRDQLSRFLERFPRNTVFLAVIEWADSSLRVIDETRRLLYDRILIKERDCITSRIFSIQHEMSRGNTNTTQAAFEHALSSDICKFNAGLWGSYIHFCFVNKELRPNAKDVFYRALRHCPWSKEIMIEAFSTLIHDMKSDDLRSVYNTMTSKGLRVHLDLEEWVEDWKKKRERRDRE</sequence>
<name>A0AAJ0G126_9HYPO</name>
<evidence type="ECO:0008006" key="7">
    <source>
        <dbReference type="Google" id="ProtNLM"/>
    </source>
</evidence>
<comment type="caution">
    <text evidence="5">The sequence shown here is derived from an EMBL/GenBank/DDBJ whole genome shotgun (WGS) entry which is preliminary data.</text>
</comment>
<dbReference type="InterPro" id="IPR011990">
    <property type="entry name" value="TPR-like_helical_dom_sf"/>
</dbReference>
<dbReference type="GO" id="GO:0031048">
    <property type="term" value="P:regulatory ncRNA-mediated heterochromatin formation"/>
    <property type="evidence" value="ECO:0007669"/>
    <property type="project" value="TreeGrafter"/>
</dbReference>
<feature type="compositionally biased region" description="Acidic residues" evidence="4">
    <location>
        <begin position="247"/>
        <end position="263"/>
    </location>
</feature>
<feature type="compositionally biased region" description="Basic and acidic residues" evidence="4">
    <location>
        <begin position="236"/>
        <end position="246"/>
    </location>
</feature>
<evidence type="ECO:0000256" key="4">
    <source>
        <dbReference type="SAM" id="MobiDB-lite"/>
    </source>
</evidence>
<feature type="compositionally biased region" description="Polar residues" evidence="4">
    <location>
        <begin position="90"/>
        <end position="105"/>
    </location>
</feature>
<dbReference type="EMBL" id="JASWJB010000032">
    <property type="protein sequence ID" value="KAK2608795.1"/>
    <property type="molecule type" value="Genomic_DNA"/>
</dbReference>
<dbReference type="GO" id="GO:1902369">
    <property type="term" value="P:negative regulation of RNA catabolic process"/>
    <property type="evidence" value="ECO:0007669"/>
    <property type="project" value="TreeGrafter"/>
</dbReference>
<evidence type="ECO:0000256" key="2">
    <source>
        <dbReference type="ARBA" id="ARBA00009265"/>
    </source>
</evidence>
<keyword evidence="6" id="KW-1185">Reference proteome</keyword>
<dbReference type="AlphaFoldDB" id="A0AAJ0G126"/>
<gene>
    <name evidence="5" type="ORF">QQS21_002652</name>
</gene>
<dbReference type="InterPro" id="IPR013633">
    <property type="entry name" value="NRDE-2"/>
</dbReference>
<accession>A0AAJ0G126</accession>
<feature type="region of interest" description="Disordered" evidence="4">
    <location>
        <begin position="191"/>
        <end position="264"/>
    </location>
</feature>
<reference evidence="5" key="1">
    <citation type="submission" date="2023-06" db="EMBL/GenBank/DDBJ databases">
        <title>Conoideocrella luteorostrata (Hypocreales: Clavicipitaceae), a potential biocontrol fungus for elongate hemlock scale in United States Christmas tree production areas.</title>
        <authorList>
            <person name="Barrett H."/>
            <person name="Lovett B."/>
            <person name="Macias A.M."/>
            <person name="Stajich J.E."/>
            <person name="Kasson M.T."/>
        </authorList>
    </citation>
    <scope>NUCLEOTIDE SEQUENCE</scope>
    <source>
        <strain evidence="5">ARSEF 14590</strain>
    </source>
</reference>
<evidence type="ECO:0000256" key="1">
    <source>
        <dbReference type="ARBA" id="ARBA00004123"/>
    </source>
</evidence>
<feature type="compositionally biased region" description="Basic residues" evidence="4">
    <location>
        <begin position="39"/>
        <end position="60"/>
    </location>
</feature>
<feature type="region of interest" description="Disordered" evidence="4">
    <location>
        <begin position="1"/>
        <end position="105"/>
    </location>
</feature>
<comment type="subcellular location">
    <subcellularLocation>
        <location evidence="1">Nucleus</location>
    </subcellularLocation>
</comment>
<dbReference type="PANTHER" id="PTHR13471:SF0">
    <property type="entry name" value="NUCLEAR EXOSOME REGULATOR NRDE2"/>
    <property type="match status" value="1"/>
</dbReference>
<protein>
    <recommendedName>
        <fullName evidence="7">DUF1740-domain-containing protein</fullName>
    </recommendedName>
</protein>
<comment type="similarity">
    <text evidence="2">Belongs to the NRDE2 family.</text>
</comment>
<feature type="compositionally biased region" description="Basic residues" evidence="4">
    <location>
        <begin position="73"/>
        <end position="86"/>
    </location>
</feature>
<evidence type="ECO:0000256" key="3">
    <source>
        <dbReference type="ARBA" id="ARBA00023242"/>
    </source>
</evidence>
<dbReference type="PANTHER" id="PTHR13471">
    <property type="entry name" value="TETRATRICOPEPTIDE-LIKE HELICAL"/>
    <property type="match status" value="1"/>
</dbReference>
<proteinExistence type="inferred from homology"/>
<keyword evidence="3" id="KW-0539">Nucleus</keyword>